<dbReference type="PIRSF" id="PIRSF037239">
    <property type="entry name" value="Exonuclease_Xrn2"/>
    <property type="match status" value="1"/>
</dbReference>
<evidence type="ECO:0000256" key="3">
    <source>
        <dbReference type="ARBA" id="ARBA00022722"/>
    </source>
</evidence>
<name>A0AAQ3SLA4_PASNO</name>
<dbReference type="EMBL" id="CP144745">
    <property type="protein sequence ID" value="WVZ54345.1"/>
    <property type="molecule type" value="Genomic_DNA"/>
</dbReference>
<evidence type="ECO:0000256" key="2">
    <source>
        <dbReference type="ARBA" id="ARBA00022664"/>
    </source>
</evidence>
<protein>
    <recommendedName>
        <fullName evidence="6">5'-3' exoribonuclease</fullName>
        <ecNumber evidence="6">3.1.13.-</ecNumber>
    </recommendedName>
</protein>
<dbReference type="InterPro" id="IPR004859">
    <property type="entry name" value="Xrn1_N"/>
</dbReference>
<evidence type="ECO:0000259" key="9">
    <source>
        <dbReference type="Pfam" id="PF17846"/>
    </source>
</evidence>
<dbReference type="Proteomes" id="UP001341281">
    <property type="component" value="Chromosome 01"/>
</dbReference>
<dbReference type="InterPro" id="IPR017151">
    <property type="entry name" value="Xrn2/3/4"/>
</dbReference>
<sequence>MGVPSFYKWLVGKYPKIVVPAREDDDAAGTTPRSAGEVGPNGVYHNLYLDMNGIIHPCFHPEDQVCPPTTFDEVFEAMFEYMDRLVRIVRPTKLLYLAVDGVAPRAKMNQQRSRRFKAAKDAKEAEMEENLLRDKFRAEGKEVQPHQTYELSDTNVITPGTEFMEKLSNALEYYIRSRLNRDPAWKDIKVILSDSNVPGEGEHKIMSFIRAQRSRENYDPNTRHCLYGMDADLIMLALASHELHFSILREDVLRQNQPELCIPLAKELFNTEESSRKCRGWFARVTEAAQGRSPKKPYQFLNIWVLRDYLELDLKIPNPVVKTDIEKLIDDFIFICFLTGNDFIPHIPSVEIHESAIDLLMEVYKQTFNKMGGYIVNMEKLKDKHAAYLKVSRLEKFFHELSLCEDKIFLKRYELRESLQRKLLRQAAEKEWNERNFDNMEENPDGPDMTAKSFSTQCKVSTSSADNSDITANTLELRQKLKDTLRNKQDLIKSGACKHDTIRLGLAGWKSRFYREKFGVERYNEVGKQKNDMVQKYLEGLCWILQYYFADVPSWSWYYPFYYAPFASDFKGLSQFKISFTMDKPLRPFDQLMAVLPQERHLMCTTKVLQRTDGKRRVFDTKILSIRYNLEVDTHGKRFLWQGIAKLPFIDEKLLITATKTVENELAVHEMSRNIVRQEKIFLRKSNTLANSATLVQISDCLPRKFPIDPANSKLGGWLSPVDENYTSGGFFSPIRDQEDISNDQTISFTFFNPEPVKIIPRLLDHVNKPEKTITESDIPKKPLWDTYPGFRPPETIPTMVEPQPRISNFGHGRGRGGAVTAETTQWCGNRCGRQYGSGTYTSRTDGSAWAGRGQYGGASQRQQTAWRPVGNGGGRSQPGQPRGCETRGALAIGTMSGVSLFGTETDAWWLPNVNVANLGSGCSSHFILFVSCVWRLQCQLPGMQ</sequence>
<organism evidence="10 11">
    <name type="scientific">Paspalum notatum var. saurae</name>
    <dbReference type="NCBI Taxonomy" id="547442"/>
    <lineage>
        <taxon>Eukaryota</taxon>
        <taxon>Viridiplantae</taxon>
        <taxon>Streptophyta</taxon>
        <taxon>Embryophyta</taxon>
        <taxon>Tracheophyta</taxon>
        <taxon>Spermatophyta</taxon>
        <taxon>Magnoliopsida</taxon>
        <taxon>Liliopsida</taxon>
        <taxon>Poales</taxon>
        <taxon>Poaceae</taxon>
        <taxon>PACMAD clade</taxon>
        <taxon>Panicoideae</taxon>
        <taxon>Andropogonodae</taxon>
        <taxon>Paspaleae</taxon>
        <taxon>Paspalinae</taxon>
        <taxon>Paspalum</taxon>
    </lineage>
</organism>
<dbReference type="GO" id="GO:0003723">
    <property type="term" value="F:RNA binding"/>
    <property type="evidence" value="ECO:0007669"/>
    <property type="project" value="TreeGrafter"/>
</dbReference>
<dbReference type="PANTHER" id="PTHR12341:SF62">
    <property type="entry name" value="5'-3' EXORIBONUCLEASE 3-LIKE"/>
    <property type="match status" value="1"/>
</dbReference>
<dbReference type="Pfam" id="PF03159">
    <property type="entry name" value="XRN_N"/>
    <property type="match status" value="1"/>
</dbReference>
<dbReference type="GO" id="GO:0005634">
    <property type="term" value="C:nucleus"/>
    <property type="evidence" value="ECO:0007669"/>
    <property type="project" value="InterPro"/>
</dbReference>
<feature type="domain" description="Xrn1 helical" evidence="9">
    <location>
        <begin position="323"/>
        <end position="779"/>
    </location>
</feature>
<keyword evidence="2 6" id="KW-0507">mRNA processing</keyword>
<keyword evidence="5 6" id="KW-0269">Exonuclease</keyword>
<dbReference type="EC" id="3.1.13.-" evidence="6"/>
<proteinExistence type="inferred from homology"/>
<dbReference type="InterPro" id="IPR027073">
    <property type="entry name" value="5_3_exoribonuclease"/>
</dbReference>
<evidence type="ECO:0000256" key="7">
    <source>
        <dbReference type="SAM" id="MobiDB-lite"/>
    </source>
</evidence>
<keyword evidence="11" id="KW-1185">Reference proteome</keyword>
<reference evidence="10 11" key="1">
    <citation type="submission" date="2024-02" db="EMBL/GenBank/DDBJ databases">
        <title>High-quality chromosome-scale genome assembly of Pensacola bahiagrass (Paspalum notatum Flugge var. saurae).</title>
        <authorList>
            <person name="Vega J.M."/>
            <person name="Podio M."/>
            <person name="Orjuela J."/>
            <person name="Siena L.A."/>
            <person name="Pessino S.C."/>
            <person name="Combes M.C."/>
            <person name="Mariac C."/>
            <person name="Albertini E."/>
            <person name="Pupilli F."/>
            <person name="Ortiz J.P.A."/>
            <person name="Leblanc O."/>
        </authorList>
    </citation>
    <scope>NUCLEOTIDE SEQUENCE [LARGE SCALE GENOMIC DNA]</scope>
    <source>
        <strain evidence="10">R1</strain>
        <tissue evidence="10">Leaf</tissue>
    </source>
</reference>
<evidence type="ECO:0000256" key="6">
    <source>
        <dbReference type="PIRNR" id="PIRNR037239"/>
    </source>
</evidence>
<dbReference type="Gene3D" id="1.25.40.1050">
    <property type="match status" value="1"/>
</dbReference>
<dbReference type="Gene3D" id="3.40.50.12390">
    <property type="match status" value="2"/>
</dbReference>
<evidence type="ECO:0000259" key="8">
    <source>
        <dbReference type="Pfam" id="PF03159"/>
    </source>
</evidence>
<keyword evidence="3 6" id="KW-0540">Nuclease</keyword>
<dbReference type="Pfam" id="PF17846">
    <property type="entry name" value="XRN_M"/>
    <property type="match status" value="1"/>
</dbReference>
<dbReference type="GO" id="GO:0000956">
    <property type="term" value="P:nuclear-transcribed mRNA catabolic process"/>
    <property type="evidence" value="ECO:0007669"/>
    <property type="project" value="TreeGrafter"/>
</dbReference>
<evidence type="ECO:0000256" key="4">
    <source>
        <dbReference type="ARBA" id="ARBA00022801"/>
    </source>
</evidence>
<feature type="domain" description="Xrn1 N-terminal" evidence="8">
    <location>
        <begin position="1"/>
        <end position="251"/>
    </location>
</feature>
<dbReference type="PANTHER" id="PTHR12341">
    <property type="entry name" value="5'-&gt;3' EXORIBONUCLEASE"/>
    <property type="match status" value="1"/>
</dbReference>
<keyword evidence="4 6" id="KW-0378">Hydrolase</keyword>
<dbReference type="AlphaFoldDB" id="A0AAQ3SLA4"/>
<evidence type="ECO:0000313" key="10">
    <source>
        <dbReference type="EMBL" id="WVZ54345.1"/>
    </source>
</evidence>
<feature type="region of interest" description="Disordered" evidence="7">
    <location>
        <begin position="854"/>
        <end position="884"/>
    </location>
</feature>
<evidence type="ECO:0000256" key="1">
    <source>
        <dbReference type="ARBA" id="ARBA00006994"/>
    </source>
</evidence>
<dbReference type="CDD" id="cd18673">
    <property type="entry name" value="PIN_XRN1-2-like"/>
    <property type="match status" value="1"/>
</dbReference>
<comment type="similarity">
    <text evidence="1 6">Belongs to the 5'-3' exonuclease family. XRN2/RAT1 subfamily.</text>
</comment>
<evidence type="ECO:0000313" key="11">
    <source>
        <dbReference type="Proteomes" id="UP001341281"/>
    </source>
</evidence>
<dbReference type="InterPro" id="IPR041412">
    <property type="entry name" value="Xrn1_helical"/>
</dbReference>
<dbReference type="GO" id="GO:0006397">
    <property type="term" value="P:mRNA processing"/>
    <property type="evidence" value="ECO:0007669"/>
    <property type="project" value="UniProtKB-UniRule"/>
</dbReference>
<dbReference type="GO" id="GO:0004534">
    <property type="term" value="F:5'-3' RNA exonuclease activity"/>
    <property type="evidence" value="ECO:0007669"/>
    <property type="project" value="UniProtKB-UniRule"/>
</dbReference>
<comment type="function">
    <text evidence="6">Possesses 5'-&gt;3' exoribonuclease activity. Acts as an endogenous post-transcriptional gene silencing (PTGS) suppressor.</text>
</comment>
<gene>
    <name evidence="10" type="ORF">U9M48_005154</name>
</gene>
<accession>A0AAQ3SLA4</accession>
<evidence type="ECO:0000256" key="5">
    <source>
        <dbReference type="ARBA" id="ARBA00022839"/>
    </source>
</evidence>